<keyword evidence="3" id="KW-0804">Transcription</keyword>
<evidence type="ECO:0000256" key="3">
    <source>
        <dbReference type="ARBA" id="ARBA00023163"/>
    </source>
</evidence>
<sequence length="367" mass="40151">MPPARQHRAAWIRLGCGGDLRGLLTDMSIVLLARDLGLSISTVSRALNGYHDVAPATKQRVLKRAREIGYRPNPGARRLKSGRSSLVGVILPAASDGVRFVDSVASSLLGGVEVELENGGYGLIATMQTRNDLEREAALYENFIKGSWVDALLLVRTRVADPRVELVRKAHIPFVTYGRTETAEPYAWVDTDNEKAFYLATLRQIEFGHERIALLNGPLEYNFVRLREKGYTRALAKHRIAPDRLLMLNGDLSEVSGYALCRSLLVSAVPPTAIVCATDAMAIGAIAACRERGMAVGREISIAGYGNSSASGFCDPPLTTIDHAVFENGRHIGQSLLRLLRAEAKPADIHYLEPVVLVPRKSDCQRK</sequence>
<dbReference type="GO" id="GO:0000976">
    <property type="term" value="F:transcription cis-regulatory region binding"/>
    <property type="evidence" value="ECO:0007669"/>
    <property type="project" value="TreeGrafter"/>
</dbReference>
<evidence type="ECO:0000256" key="2">
    <source>
        <dbReference type="ARBA" id="ARBA00023125"/>
    </source>
</evidence>
<dbReference type="CDD" id="cd20010">
    <property type="entry name" value="PBP1_AglR-like"/>
    <property type="match status" value="1"/>
</dbReference>
<dbReference type="GO" id="GO:0003700">
    <property type="term" value="F:DNA-binding transcription factor activity"/>
    <property type="evidence" value="ECO:0007669"/>
    <property type="project" value="TreeGrafter"/>
</dbReference>
<name>A0A537K6L0_9BACT</name>
<dbReference type="PANTHER" id="PTHR30146">
    <property type="entry name" value="LACI-RELATED TRANSCRIPTIONAL REPRESSOR"/>
    <property type="match status" value="1"/>
</dbReference>
<dbReference type="Gene3D" id="3.40.50.2300">
    <property type="match status" value="2"/>
</dbReference>
<accession>A0A537K6L0</accession>
<dbReference type="Proteomes" id="UP000318509">
    <property type="component" value="Unassembled WGS sequence"/>
</dbReference>
<dbReference type="InterPro" id="IPR028082">
    <property type="entry name" value="Peripla_BP_I"/>
</dbReference>
<dbReference type="EMBL" id="VBAK01000094">
    <property type="protein sequence ID" value="TMI91413.1"/>
    <property type="molecule type" value="Genomic_DNA"/>
</dbReference>
<dbReference type="InterPro" id="IPR000843">
    <property type="entry name" value="HTH_LacI"/>
</dbReference>
<evidence type="ECO:0000313" key="6">
    <source>
        <dbReference type="Proteomes" id="UP000318509"/>
    </source>
</evidence>
<reference evidence="5 6" key="1">
    <citation type="journal article" date="2019" name="Nat. Microbiol.">
        <title>Mediterranean grassland soil C-N compound turnover is dependent on rainfall and depth, and is mediated by genomically divergent microorganisms.</title>
        <authorList>
            <person name="Diamond S."/>
            <person name="Andeer P.F."/>
            <person name="Li Z."/>
            <person name="Crits-Christoph A."/>
            <person name="Burstein D."/>
            <person name="Anantharaman K."/>
            <person name="Lane K.R."/>
            <person name="Thomas B.C."/>
            <person name="Pan C."/>
            <person name="Northen T.R."/>
            <person name="Banfield J.F."/>
        </authorList>
    </citation>
    <scope>NUCLEOTIDE SEQUENCE [LARGE SCALE GENOMIC DNA]</scope>
    <source>
        <strain evidence="5">NP_3</strain>
    </source>
</reference>
<protein>
    <submittedName>
        <fullName evidence="5">LacI family transcriptional regulator</fullName>
    </submittedName>
</protein>
<comment type="caution">
    <text evidence="5">The sequence shown here is derived from an EMBL/GenBank/DDBJ whole genome shotgun (WGS) entry which is preliminary data.</text>
</comment>
<dbReference type="PANTHER" id="PTHR30146:SF109">
    <property type="entry name" value="HTH-TYPE TRANSCRIPTIONAL REGULATOR GALS"/>
    <property type="match status" value="1"/>
</dbReference>
<organism evidence="5 6">
    <name type="scientific">Candidatus Segetimicrobium genomatis</name>
    <dbReference type="NCBI Taxonomy" id="2569760"/>
    <lineage>
        <taxon>Bacteria</taxon>
        <taxon>Bacillati</taxon>
        <taxon>Candidatus Sysuimicrobiota</taxon>
        <taxon>Candidatus Sysuimicrobiia</taxon>
        <taxon>Candidatus Sysuimicrobiales</taxon>
        <taxon>Candidatus Segetimicrobiaceae</taxon>
        <taxon>Candidatus Segetimicrobium</taxon>
    </lineage>
</organism>
<evidence type="ECO:0000259" key="4">
    <source>
        <dbReference type="PROSITE" id="PS50932"/>
    </source>
</evidence>
<feature type="domain" description="HTH lacI-type" evidence="4">
    <location>
        <begin position="33"/>
        <end position="81"/>
    </location>
</feature>
<dbReference type="Pfam" id="PF00356">
    <property type="entry name" value="LacI"/>
    <property type="match status" value="1"/>
</dbReference>
<gene>
    <name evidence="5" type="ORF">E6H00_04080</name>
</gene>
<proteinExistence type="predicted"/>
<dbReference type="InterPro" id="IPR046335">
    <property type="entry name" value="LacI/GalR-like_sensor"/>
</dbReference>
<dbReference type="SUPFAM" id="SSF47413">
    <property type="entry name" value="lambda repressor-like DNA-binding domains"/>
    <property type="match status" value="1"/>
</dbReference>
<dbReference type="SMART" id="SM00354">
    <property type="entry name" value="HTH_LACI"/>
    <property type="match status" value="1"/>
</dbReference>
<evidence type="ECO:0000256" key="1">
    <source>
        <dbReference type="ARBA" id="ARBA00023015"/>
    </source>
</evidence>
<dbReference type="SUPFAM" id="SSF53822">
    <property type="entry name" value="Periplasmic binding protein-like I"/>
    <property type="match status" value="1"/>
</dbReference>
<dbReference type="PROSITE" id="PS50932">
    <property type="entry name" value="HTH_LACI_2"/>
    <property type="match status" value="1"/>
</dbReference>
<evidence type="ECO:0000313" key="5">
    <source>
        <dbReference type="EMBL" id="TMI91413.1"/>
    </source>
</evidence>
<dbReference type="InterPro" id="IPR010982">
    <property type="entry name" value="Lambda_DNA-bd_dom_sf"/>
</dbReference>
<dbReference type="CDD" id="cd01392">
    <property type="entry name" value="HTH_LacI"/>
    <property type="match status" value="1"/>
</dbReference>
<dbReference type="AlphaFoldDB" id="A0A537K6L0"/>
<dbReference type="Gene3D" id="1.10.260.40">
    <property type="entry name" value="lambda repressor-like DNA-binding domains"/>
    <property type="match status" value="1"/>
</dbReference>
<dbReference type="Pfam" id="PF13377">
    <property type="entry name" value="Peripla_BP_3"/>
    <property type="match status" value="1"/>
</dbReference>
<keyword evidence="1" id="KW-0805">Transcription regulation</keyword>
<keyword evidence="2" id="KW-0238">DNA-binding</keyword>